<accession>A0AAU7DFU8</accession>
<keyword evidence="1" id="KW-0121">Carboxypeptidase</keyword>
<dbReference type="EMBL" id="CP121196">
    <property type="protein sequence ID" value="XBH16212.1"/>
    <property type="molecule type" value="Genomic_DNA"/>
</dbReference>
<dbReference type="AlphaFoldDB" id="A0AAU7DFU8"/>
<sequence>MKRRVNSSLILARPAGLWLRCFLAAVFCVGLAGANSLRAQIDVPGPERLSHVEGYVVNPVGHPAADLEVTLVRDNKIAYQTRTDKNGEFRFDHVSGQFTFRVVRSEYSAAVREIVVTDEIVTTLERKKLYVILGPGACKDECSSVLTSKRDFERAIKAKNKH</sequence>
<keyword evidence="1" id="KW-0645">Protease</keyword>
<proteinExistence type="predicted"/>
<dbReference type="Gene3D" id="2.60.40.1120">
    <property type="entry name" value="Carboxypeptidase-like, regulatory domain"/>
    <property type="match status" value="1"/>
</dbReference>
<reference evidence="1" key="1">
    <citation type="submission" date="2023-03" db="EMBL/GenBank/DDBJ databases">
        <title>Edaphobacter sp.</title>
        <authorList>
            <person name="Huber K.J."/>
            <person name="Papendorf J."/>
            <person name="Pilke C."/>
            <person name="Bunk B."/>
            <person name="Sproeer C."/>
            <person name="Pester M."/>
        </authorList>
    </citation>
    <scope>NUCLEOTIDE SEQUENCE</scope>
    <source>
        <strain evidence="1">DSM 110680</strain>
    </source>
</reference>
<gene>
    <name evidence="1" type="ORF">P8935_16745</name>
</gene>
<organism evidence="1">
    <name type="scientific">Telmatobacter sp. DSM 110680</name>
    <dbReference type="NCBI Taxonomy" id="3036704"/>
    <lineage>
        <taxon>Bacteria</taxon>
        <taxon>Pseudomonadati</taxon>
        <taxon>Acidobacteriota</taxon>
        <taxon>Terriglobia</taxon>
        <taxon>Terriglobales</taxon>
        <taxon>Acidobacteriaceae</taxon>
        <taxon>Telmatobacter</taxon>
    </lineage>
</organism>
<dbReference type="Pfam" id="PF13620">
    <property type="entry name" value="CarboxypepD_reg"/>
    <property type="match status" value="1"/>
</dbReference>
<evidence type="ECO:0000313" key="1">
    <source>
        <dbReference type="EMBL" id="XBH16212.1"/>
    </source>
</evidence>
<dbReference type="SUPFAM" id="SSF49464">
    <property type="entry name" value="Carboxypeptidase regulatory domain-like"/>
    <property type="match status" value="1"/>
</dbReference>
<dbReference type="GO" id="GO:0004180">
    <property type="term" value="F:carboxypeptidase activity"/>
    <property type="evidence" value="ECO:0007669"/>
    <property type="project" value="UniProtKB-KW"/>
</dbReference>
<dbReference type="InterPro" id="IPR008969">
    <property type="entry name" value="CarboxyPept-like_regulatory"/>
</dbReference>
<dbReference type="RefSeq" id="WP_348261439.1">
    <property type="nucleotide sequence ID" value="NZ_CP121196.1"/>
</dbReference>
<keyword evidence="1" id="KW-0378">Hydrolase</keyword>
<name>A0AAU7DFU8_9BACT</name>
<protein>
    <submittedName>
        <fullName evidence="1">Carboxypeptidase-like regulatory domain-containing protein</fullName>
    </submittedName>
</protein>